<dbReference type="AlphaFoldDB" id="A0A1I0YU93"/>
<dbReference type="Proteomes" id="UP000198619">
    <property type="component" value="Unassembled WGS sequence"/>
</dbReference>
<organism evidence="1 2">
    <name type="scientific">Clostridium frigidicarnis</name>
    <dbReference type="NCBI Taxonomy" id="84698"/>
    <lineage>
        <taxon>Bacteria</taxon>
        <taxon>Bacillati</taxon>
        <taxon>Bacillota</taxon>
        <taxon>Clostridia</taxon>
        <taxon>Eubacteriales</taxon>
        <taxon>Clostridiaceae</taxon>
        <taxon>Clostridium</taxon>
    </lineage>
</organism>
<name>A0A1I0YU93_9CLOT</name>
<dbReference type="EMBL" id="FOKI01000015">
    <property type="protein sequence ID" value="SFB16969.1"/>
    <property type="molecule type" value="Genomic_DNA"/>
</dbReference>
<proteinExistence type="predicted"/>
<sequence>MKYNNLYNFKNTVKNFLNIDKLEFTDKVSEFKL</sequence>
<keyword evidence="2" id="KW-1185">Reference proteome</keyword>
<protein>
    <submittedName>
        <fullName evidence="1">Uncharacterized protein</fullName>
    </submittedName>
</protein>
<gene>
    <name evidence="1" type="ORF">SAMN04488528_101539</name>
</gene>
<evidence type="ECO:0000313" key="2">
    <source>
        <dbReference type="Proteomes" id="UP000198619"/>
    </source>
</evidence>
<accession>A0A1I0YU93</accession>
<evidence type="ECO:0000313" key="1">
    <source>
        <dbReference type="EMBL" id="SFB16969.1"/>
    </source>
</evidence>
<reference evidence="1 2" key="1">
    <citation type="submission" date="2016-10" db="EMBL/GenBank/DDBJ databases">
        <authorList>
            <person name="de Groot N.N."/>
        </authorList>
    </citation>
    <scope>NUCLEOTIDE SEQUENCE [LARGE SCALE GENOMIC DNA]</scope>
    <source>
        <strain evidence="1 2">DSM 12271</strain>
    </source>
</reference>